<evidence type="ECO:0000313" key="2">
    <source>
        <dbReference type="EMBL" id="RHL69190.1"/>
    </source>
</evidence>
<sequence>MTKGFFRERKHYSLQEITDNLININMEETRRIVGILKKYGVVKAVKKNKPDFDDLSNEDIVLTDVIDSSSDIEYIFDYVGVVVIEGQVFKCYPKYIKSTEHLFENLKQVLKVIKKYNASEQLIYLFNGEDDSKIFNRLAVSIHLLETYYADGLYTNQKEIIETNGEGEILWDKTINETFAIIQNNKPYYVELQTKNTIDNDYDYFRRLHECVLTQCSRELSDAGLLELFELTEVELTQEEISDFGDASYILYRLQSEIQTQYVTRKQNLLKTIYTYIANEKTDKNDMSYSLYGTNSFNLVWEKVCADNFGSVLDKKIVDLPLSNPEWNKVEYKDKTLRKVIKSPRWRKTEFPDVEDPKVETLKPDLVCIYPVDEQKKDYCFGIYDAKYYCIDYQIHGDKAIISGQPGVGDVTKQYLYQLAFDDFIMKQGYRYVQNMFFCPDEVGDKQYGWVQMEILNHIGNKRLENIAVVKLCASKMYQLYLDNQTISEHEINQYIPDIGRQEISEQNFANRMMAYLMRITNASKMAEEKLEMKADQGKLIYPRQIKRELGAKIIYDAICPVASKAFYGFNPYEKENYGNMVAEDIGNSYGRCNQIADASIEIEKKIKELSEKELQNEKVIIDILRKCFEDKEDIASMVEGGNLEMLVEKVMELVRNLYL</sequence>
<proteinExistence type="predicted"/>
<dbReference type="GO" id="GO:0004519">
    <property type="term" value="F:endonuclease activity"/>
    <property type="evidence" value="ECO:0007669"/>
    <property type="project" value="UniProtKB-KW"/>
</dbReference>
<protein>
    <submittedName>
        <fullName evidence="1">LlaJI family restriction endonuclease</fullName>
    </submittedName>
</protein>
<dbReference type="EMBL" id="QROY01000004">
    <property type="protein sequence ID" value="RHL69190.1"/>
    <property type="molecule type" value="Genomic_DNA"/>
</dbReference>
<dbReference type="Proteomes" id="UP000285201">
    <property type="component" value="Unassembled WGS sequence"/>
</dbReference>
<keyword evidence="1" id="KW-0378">Hydrolase</keyword>
<dbReference type="EMBL" id="QSIS01000021">
    <property type="protein sequence ID" value="RHD05720.1"/>
    <property type="molecule type" value="Genomic_DNA"/>
</dbReference>
<name>A0A414D6V9_9FIRM</name>
<evidence type="ECO:0000313" key="3">
    <source>
        <dbReference type="Proteomes" id="UP000284794"/>
    </source>
</evidence>
<evidence type="ECO:0000313" key="1">
    <source>
        <dbReference type="EMBL" id="RHD05720.1"/>
    </source>
</evidence>
<keyword evidence="1" id="KW-0540">Nuclease</keyword>
<organism evidence="1 3">
    <name type="scientific">Lachnospira eligens</name>
    <dbReference type="NCBI Taxonomy" id="39485"/>
    <lineage>
        <taxon>Bacteria</taxon>
        <taxon>Bacillati</taxon>
        <taxon>Bacillota</taxon>
        <taxon>Clostridia</taxon>
        <taxon>Lachnospirales</taxon>
        <taxon>Lachnospiraceae</taxon>
        <taxon>Lachnospira</taxon>
    </lineage>
</organism>
<keyword evidence="1" id="KW-0255">Endonuclease</keyword>
<evidence type="ECO:0000313" key="4">
    <source>
        <dbReference type="Proteomes" id="UP000285201"/>
    </source>
</evidence>
<reference evidence="3 4" key="1">
    <citation type="submission" date="2018-08" db="EMBL/GenBank/DDBJ databases">
        <title>A genome reference for cultivated species of the human gut microbiota.</title>
        <authorList>
            <person name="Zou Y."/>
            <person name="Xue W."/>
            <person name="Luo G."/>
        </authorList>
    </citation>
    <scope>NUCLEOTIDE SEQUENCE [LARGE SCALE GENOMIC DNA]</scope>
    <source>
        <strain evidence="2 4">AF36-7BH</strain>
        <strain evidence="1 3">AM32-2AC</strain>
    </source>
</reference>
<dbReference type="Pfam" id="PF09563">
    <property type="entry name" value="RE_LlaJI"/>
    <property type="match status" value="1"/>
</dbReference>
<dbReference type="RefSeq" id="WP_118149112.1">
    <property type="nucleotide sequence ID" value="NZ_QROY01000004.1"/>
</dbReference>
<dbReference type="Proteomes" id="UP000284794">
    <property type="component" value="Unassembled WGS sequence"/>
</dbReference>
<dbReference type="InterPro" id="IPR018579">
    <property type="entry name" value="Restrct_endonuc_II_LlaJI"/>
</dbReference>
<accession>A0A414D6V9</accession>
<comment type="caution">
    <text evidence="1">The sequence shown here is derived from an EMBL/GenBank/DDBJ whole genome shotgun (WGS) entry which is preliminary data.</text>
</comment>
<dbReference type="AlphaFoldDB" id="A0A414D6V9"/>
<gene>
    <name evidence="2" type="ORF">DW007_06545</name>
    <name evidence="1" type="ORF">DW811_12645</name>
</gene>